<evidence type="ECO:0000313" key="1">
    <source>
        <dbReference type="EMBL" id="EUR74720.1"/>
    </source>
</evidence>
<proteinExistence type="predicted"/>
<dbReference type="EMBL" id="KE123599">
    <property type="protein sequence ID" value="EUR74720.1"/>
    <property type="molecule type" value="Genomic_DNA"/>
</dbReference>
<reference evidence="1 2" key="2">
    <citation type="submission" date="2013-02" db="EMBL/GenBank/DDBJ databases">
        <title>The Genome Sequence of Plasmodium falciparum 7G8.</title>
        <authorList>
            <consortium name="The Broad Institute Genome Sequencing Platform"/>
            <consortium name="The Broad Institute Genome Sequencing Center for Infectious Disease"/>
            <person name="Neafsey D."/>
            <person name="Cheeseman I."/>
            <person name="Volkman S."/>
            <person name="Adams J."/>
            <person name="Walker B."/>
            <person name="Young S.K."/>
            <person name="Zeng Q."/>
            <person name="Gargeya S."/>
            <person name="Fitzgerald M."/>
            <person name="Haas B."/>
            <person name="Abouelleil A."/>
            <person name="Alvarado L."/>
            <person name="Arachchi H.M."/>
            <person name="Berlin A.M."/>
            <person name="Chapman S.B."/>
            <person name="Dewar J."/>
            <person name="Goldberg J."/>
            <person name="Griggs A."/>
            <person name="Gujja S."/>
            <person name="Hansen M."/>
            <person name="Howarth C."/>
            <person name="Imamovic A."/>
            <person name="Larimer J."/>
            <person name="McCowan C."/>
            <person name="Murphy C."/>
            <person name="Neiman D."/>
            <person name="Pearson M."/>
            <person name="Priest M."/>
            <person name="Roberts A."/>
            <person name="Saif S."/>
            <person name="Shea T."/>
            <person name="Sisk P."/>
            <person name="Sykes S."/>
            <person name="Wortman J."/>
            <person name="Nusbaum C."/>
            <person name="Birren B."/>
        </authorList>
    </citation>
    <scope>NUCLEOTIDE SEQUENCE [LARGE SCALE GENOMIC DNA]</scope>
    <source>
        <strain evidence="1 2">7G8</strain>
    </source>
</reference>
<sequence length="67" mass="7998">MCKFFYNVNHLNICSQFDYFCTAASAKIKKHATFKNISNMYIVVIYYIVHSEKRKVSINHIFQKNML</sequence>
<evidence type="ECO:0000313" key="2">
    <source>
        <dbReference type="Proteomes" id="UP000030688"/>
    </source>
</evidence>
<name>W7FIG9_PLAF8</name>
<protein>
    <submittedName>
        <fullName evidence="1">Uncharacterized protein</fullName>
    </submittedName>
</protein>
<reference evidence="2" key="1">
    <citation type="submission" date="2007-11" db="EMBL/GenBank/DDBJ databases">
        <authorList>
            <consortium name="The Broad Institute Genome Sequencing Platform"/>
            <person name="Volkman S.K."/>
            <person name="Daily J.P."/>
            <person name="Sarr O."/>
            <person name="Ndiaye D."/>
            <person name="Ndir O."/>
            <person name="Mboup S."/>
            <person name="Lukens A."/>
            <person name="Stange-Thomann N."/>
            <person name="Mauceli E."/>
            <person name="Gnerre S."/>
            <person name="Jaffe D."/>
            <person name="Zainoun J."/>
            <person name="Wiegand R.C."/>
            <person name="Birren B."/>
            <person name="Galagan J."/>
            <person name="Lander E."/>
            <person name="Wirth D.F."/>
        </authorList>
    </citation>
    <scope>NUCLEOTIDE SEQUENCE [LARGE SCALE GENOMIC DNA]</scope>
    <source>
        <strain evidence="2">7G8</strain>
    </source>
</reference>
<accession>W7FIG9</accession>
<organism evidence="1 2">
    <name type="scientific">Plasmodium falciparum (isolate 7G8)</name>
    <dbReference type="NCBI Taxonomy" id="57266"/>
    <lineage>
        <taxon>Eukaryota</taxon>
        <taxon>Sar</taxon>
        <taxon>Alveolata</taxon>
        <taxon>Apicomplexa</taxon>
        <taxon>Aconoidasida</taxon>
        <taxon>Haemosporida</taxon>
        <taxon>Plasmodiidae</taxon>
        <taxon>Plasmodium</taxon>
        <taxon>Plasmodium (Laverania)</taxon>
    </lineage>
</organism>
<gene>
    <name evidence="1" type="ORF">PFBG_01552</name>
</gene>
<dbReference type="AlphaFoldDB" id="W7FIG9"/>
<dbReference type="Proteomes" id="UP000030688">
    <property type="component" value="Unassembled WGS sequence"/>
</dbReference>